<dbReference type="PANTHER" id="PTHR38013:SF1">
    <property type="entry name" value="GLYCOPROTEIN_POLYSACCHARIDE METABOLISM"/>
    <property type="match status" value="1"/>
</dbReference>
<dbReference type="RefSeq" id="WP_377004311.1">
    <property type="nucleotide sequence ID" value="NZ_JBHSGG010000024.1"/>
</dbReference>
<protein>
    <submittedName>
        <fullName evidence="2">YbaY family lipoprotein</fullName>
    </submittedName>
</protein>
<dbReference type="PROSITE" id="PS51257">
    <property type="entry name" value="PROKAR_LIPOPROTEIN"/>
    <property type="match status" value="1"/>
</dbReference>
<feature type="chain" id="PRO_5046949922" evidence="1">
    <location>
        <begin position="23"/>
        <end position="263"/>
    </location>
</feature>
<gene>
    <name evidence="2" type="ORF">ACFO3Q_08880</name>
</gene>
<proteinExistence type="predicted"/>
<keyword evidence="3" id="KW-1185">Reference proteome</keyword>
<dbReference type="InterPro" id="IPR053196">
    <property type="entry name" value="Lipoprotein_YbaY-like"/>
</dbReference>
<dbReference type="Pfam" id="PF09619">
    <property type="entry name" value="YscW"/>
    <property type="match status" value="1"/>
</dbReference>
<evidence type="ECO:0000313" key="3">
    <source>
        <dbReference type="Proteomes" id="UP001595892"/>
    </source>
</evidence>
<evidence type="ECO:0000256" key="1">
    <source>
        <dbReference type="SAM" id="SignalP"/>
    </source>
</evidence>
<dbReference type="PANTHER" id="PTHR38013">
    <property type="entry name" value="GLYCOPROTEIN/POLYSACCHARIDE METABOLISM"/>
    <property type="match status" value="1"/>
</dbReference>
<comment type="caution">
    <text evidence="2">The sequence shown here is derived from an EMBL/GenBank/DDBJ whole genome shotgun (WGS) entry which is preliminary data.</text>
</comment>
<dbReference type="Proteomes" id="UP001595892">
    <property type="component" value="Unassembled WGS sequence"/>
</dbReference>
<reference evidence="3" key="1">
    <citation type="journal article" date="2019" name="Int. J. Syst. Evol. Microbiol.">
        <title>The Global Catalogue of Microorganisms (GCM) 10K type strain sequencing project: providing services to taxonomists for standard genome sequencing and annotation.</title>
        <authorList>
            <consortium name="The Broad Institute Genomics Platform"/>
            <consortium name="The Broad Institute Genome Sequencing Center for Infectious Disease"/>
            <person name="Wu L."/>
            <person name="Ma J."/>
        </authorList>
    </citation>
    <scope>NUCLEOTIDE SEQUENCE [LARGE SCALE GENOMIC DNA]</scope>
    <source>
        <strain evidence="3">CGMCC 1.13574</strain>
    </source>
</reference>
<name>A0ABV9NIW7_9GAMM</name>
<keyword evidence="1" id="KW-0732">Signal</keyword>
<sequence>MHRRRTPYFLLPCLLALGGCTAPQDAPPPPGRDAGVVAGQALYRERIAPPPGARLRVQLIDATRADAPEAVLLEHEQDAGDGPPFAFSLPYAAEQARERLALHAELHDGEGNLWFVTPSRVPYAPAEGRPVELVMAFAGGEPTAGGPDGAPLAGPWEDARARGVVVRALGQEPGWVADVGEGGAPRLALQLDYGTRQLDVPAAEVARDGAVTTYRGTAGDTSVVLRIVEAACEDVMSGEPFPARAELEVEGRQLAGCARRLAP</sequence>
<evidence type="ECO:0000313" key="2">
    <source>
        <dbReference type="EMBL" id="MFC4728282.1"/>
    </source>
</evidence>
<feature type="signal peptide" evidence="1">
    <location>
        <begin position="1"/>
        <end position="22"/>
    </location>
</feature>
<dbReference type="EMBL" id="JBHSGG010000024">
    <property type="protein sequence ID" value="MFC4728282.1"/>
    <property type="molecule type" value="Genomic_DNA"/>
</dbReference>
<keyword evidence="2" id="KW-0449">Lipoprotein</keyword>
<accession>A0ABV9NIW7</accession>
<organism evidence="2 3">
    <name type="scientific">Coralloluteibacterium thermophilum</name>
    <dbReference type="NCBI Taxonomy" id="2707049"/>
    <lineage>
        <taxon>Bacteria</taxon>
        <taxon>Pseudomonadati</taxon>
        <taxon>Pseudomonadota</taxon>
        <taxon>Gammaproteobacteria</taxon>
        <taxon>Lysobacterales</taxon>
        <taxon>Lysobacteraceae</taxon>
        <taxon>Coralloluteibacterium</taxon>
    </lineage>
</organism>
<dbReference type="InterPro" id="IPR039366">
    <property type="entry name" value="Pilotin"/>
</dbReference>